<name>A0A0E9PHZ8_ANGAN</name>
<sequence length="40" mass="4583">MAEYSGELEHANNVCTTNCGKRCNGHYYPWLICLHTNHSD</sequence>
<dbReference type="EMBL" id="GBXM01104680">
    <property type="protein sequence ID" value="JAH03897.1"/>
    <property type="molecule type" value="Transcribed_RNA"/>
</dbReference>
<organism evidence="1">
    <name type="scientific">Anguilla anguilla</name>
    <name type="common">European freshwater eel</name>
    <name type="synonym">Muraena anguilla</name>
    <dbReference type="NCBI Taxonomy" id="7936"/>
    <lineage>
        <taxon>Eukaryota</taxon>
        <taxon>Metazoa</taxon>
        <taxon>Chordata</taxon>
        <taxon>Craniata</taxon>
        <taxon>Vertebrata</taxon>
        <taxon>Euteleostomi</taxon>
        <taxon>Actinopterygii</taxon>
        <taxon>Neopterygii</taxon>
        <taxon>Teleostei</taxon>
        <taxon>Anguilliformes</taxon>
        <taxon>Anguillidae</taxon>
        <taxon>Anguilla</taxon>
    </lineage>
</organism>
<protein>
    <submittedName>
        <fullName evidence="1">Uncharacterized protein</fullName>
    </submittedName>
</protein>
<reference evidence="1" key="1">
    <citation type="submission" date="2014-11" db="EMBL/GenBank/DDBJ databases">
        <authorList>
            <person name="Amaro Gonzalez C."/>
        </authorList>
    </citation>
    <scope>NUCLEOTIDE SEQUENCE</scope>
</reference>
<accession>A0A0E9PHZ8</accession>
<reference evidence="1" key="2">
    <citation type="journal article" date="2015" name="Fish Shellfish Immunol.">
        <title>Early steps in the European eel (Anguilla anguilla)-Vibrio vulnificus interaction in the gills: Role of the RtxA13 toxin.</title>
        <authorList>
            <person name="Callol A."/>
            <person name="Pajuelo D."/>
            <person name="Ebbesson L."/>
            <person name="Teles M."/>
            <person name="MacKenzie S."/>
            <person name="Amaro C."/>
        </authorList>
    </citation>
    <scope>NUCLEOTIDE SEQUENCE</scope>
</reference>
<evidence type="ECO:0000313" key="1">
    <source>
        <dbReference type="EMBL" id="JAH03897.1"/>
    </source>
</evidence>
<dbReference type="AlphaFoldDB" id="A0A0E9PHZ8"/>
<proteinExistence type="predicted"/>